<dbReference type="Pfam" id="PF13460">
    <property type="entry name" value="NAD_binding_10"/>
    <property type="match status" value="1"/>
</dbReference>
<dbReference type="InterPro" id="IPR016040">
    <property type="entry name" value="NAD(P)-bd_dom"/>
</dbReference>
<protein>
    <submittedName>
        <fullName evidence="2">NAD(P)-dependent oxidoreductase</fullName>
    </submittedName>
</protein>
<evidence type="ECO:0000313" key="2">
    <source>
        <dbReference type="EMBL" id="MDI3235769.1"/>
    </source>
</evidence>
<comment type="caution">
    <text evidence="2">The sequence shown here is derived from an EMBL/GenBank/DDBJ whole genome shotgun (WGS) entry which is preliminary data.</text>
</comment>
<keyword evidence="3" id="KW-1185">Reference proteome</keyword>
<dbReference type="PANTHER" id="PTHR43355">
    <property type="entry name" value="FLAVIN REDUCTASE (NADPH)"/>
    <property type="match status" value="1"/>
</dbReference>
<reference evidence="2 3" key="1">
    <citation type="submission" date="2023-04" db="EMBL/GenBank/DDBJ databases">
        <title>Antarctic isolates genomes.</title>
        <authorList>
            <person name="Dimov S.G."/>
        </authorList>
    </citation>
    <scope>NUCLEOTIDE SEQUENCE [LARGE SCALE GENOMIC DNA]</scope>
    <source>
        <strain evidence="2 3">AL19</strain>
    </source>
</reference>
<dbReference type="InterPro" id="IPR051606">
    <property type="entry name" value="Polyketide_Oxido-like"/>
</dbReference>
<name>A0ABT6R665_9BACL</name>
<dbReference type="CDD" id="cd05244">
    <property type="entry name" value="BVR-B_like_SDR_a"/>
    <property type="match status" value="1"/>
</dbReference>
<dbReference type="RefSeq" id="WP_282356752.1">
    <property type="nucleotide sequence ID" value="NZ_JASBQV010000021.1"/>
</dbReference>
<dbReference type="EMBL" id="JASBQV010000021">
    <property type="protein sequence ID" value="MDI3235769.1"/>
    <property type="molecule type" value="Genomic_DNA"/>
</dbReference>
<dbReference type="Proteomes" id="UP001243286">
    <property type="component" value="Unassembled WGS sequence"/>
</dbReference>
<accession>A0ABT6R665</accession>
<dbReference type="Gene3D" id="3.40.50.720">
    <property type="entry name" value="NAD(P)-binding Rossmann-like Domain"/>
    <property type="match status" value="1"/>
</dbReference>
<organism evidence="2 3">
    <name type="scientific">Exiguobacterium antarcticum</name>
    <dbReference type="NCBI Taxonomy" id="132920"/>
    <lineage>
        <taxon>Bacteria</taxon>
        <taxon>Bacillati</taxon>
        <taxon>Bacillota</taxon>
        <taxon>Bacilli</taxon>
        <taxon>Bacillales</taxon>
        <taxon>Bacillales Family XII. Incertae Sedis</taxon>
        <taxon>Exiguobacterium</taxon>
    </lineage>
</organism>
<evidence type="ECO:0000259" key="1">
    <source>
        <dbReference type="Pfam" id="PF13460"/>
    </source>
</evidence>
<feature type="domain" description="NAD(P)-binding" evidence="1">
    <location>
        <begin position="7"/>
        <end position="188"/>
    </location>
</feature>
<gene>
    <name evidence="2" type="ORF">QK289_12185</name>
</gene>
<dbReference type="PANTHER" id="PTHR43355:SF2">
    <property type="entry name" value="FLAVIN REDUCTASE (NADPH)"/>
    <property type="match status" value="1"/>
</dbReference>
<dbReference type="InterPro" id="IPR036291">
    <property type="entry name" value="NAD(P)-bd_dom_sf"/>
</dbReference>
<proteinExistence type="predicted"/>
<dbReference type="SUPFAM" id="SSF51735">
    <property type="entry name" value="NAD(P)-binding Rossmann-fold domains"/>
    <property type="match status" value="1"/>
</dbReference>
<sequence>MKIAIIGASGKAGRVILEELAQRGHALTAIVRDATRTKHDTVLEKNAFELTTEELTDFDVVINAFGAAPGNEHQHVDLGRHLIDQLRGTSTRLIIVGGAGSLYVDPVKTVQLADTPDFPAAYLPTAKNQAKNLEDLQQTVDLHWTFISPAAFFDPEGPRTGKYQLAQDVLTVNAAGDSYVSYSDYAIALADEVEHHRHDKERISVVSK</sequence>
<evidence type="ECO:0000313" key="3">
    <source>
        <dbReference type="Proteomes" id="UP001243286"/>
    </source>
</evidence>